<dbReference type="GO" id="GO:0006508">
    <property type="term" value="P:proteolysis"/>
    <property type="evidence" value="ECO:0007669"/>
    <property type="project" value="UniProtKB-KW"/>
</dbReference>
<evidence type="ECO:0000256" key="9">
    <source>
        <dbReference type="ARBA" id="ARBA00022960"/>
    </source>
</evidence>
<dbReference type="Pfam" id="PF00768">
    <property type="entry name" value="Peptidase_S11"/>
    <property type="match status" value="1"/>
</dbReference>
<evidence type="ECO:0000313" key="19">
    <source>
        <dbReference type="EMBL" id="MBC8547551.1"/>
    </source>
</evidence>
<organism evidence="19 20">
    <name type="scientific">Ligaoa zhengdingensis</name>
    <dbReference type="NCBI Taxonomy" id="2763658"/>
    <lineage>
        <taxon>Bacteria</taxon>
        <taxon>Bacillati</taxon>
        <taxon>Bacillota</taxon>
        <taxon>Clostridia</taxon>
        <taxon>Eubacteriales</taxon>
        <taxon>Oscillospiraceae</taxon>
        <taxon>Ligaoa</taxon>
    </lineage>
</organism>
<comment type="similarity">
    <text evidence="3 15">Belongs to the peptidase S11 family.</text>
</comment>
<dbReference type="SUPFAM" id="SSF56601">
    <property type="entry name" value="beta-lactamase/transpeptidase-like"/>
    <property type="match status" value="1"/>
</dbReference>
<evidence type="ECO:0000256" key="2">
    <source>
        <dbReference type="ARBA" id="ARBA00004752"/>
    </source>
</evidence>
<dbReference type="AlphaFoldDB" id="A0A926I5R2"/>
<evidence type="ECO:0000313" key="20">
    <source>
        <dbReference type="Proteomes" id="UP000653127"/>
    </source>
</evidence>
<feature type="active site" evidence="13">
    <location>
        <position position="131"/>
    </location>
</feature>
<dbReference type="InterPro" id="IPR037167">
    <property type="entry name" value="Peptidase_S11_C_sf"/>
</dbReference>
<dbReference type="SUPFAM" id="SSF69189">
    <property type="entry name" value="Penicillin-binding protein associated domain"/>
    <property type="match status" value="1"/>
</dbReference>
<evidence type="ECO:0000256" key="4">
    <source>
        <dbReference type="ARBA" id="ARBA00012448"/>
    </source>
</evidence>
<dbReference type="InterPro" id="IPR012907">
    <property type="entry name" value="Peptidase_S11_C"/>
</dbReference>
<accession>A0A926I5R2</accession>
<protein>
    <recommendedName>
        <fullName evidence="4">serine-type D-Ala-D-Ala carboxypeptidase</fullName>
        <ecNumber evidence="4">3.4.16.4</ecNumber>
    </recommendedName>
</protein>
<dbReference type="RefSeq" id="WP_249283587.1">
    <property type="nucleotide sequence ID" value="NZ_JACRST010000023.1"/>
</dbReference>
<dbReference type="InterPro" id="IPR018044">
    <property type="entry name" value="Peptidase_S11"/>
</dbReference>
<keyword evidence="7 17" id="KW-0732">Signal</keyword>
<dbReference type="InterPro" id="IPR012338">
    <property type="entry name" value="Beta-lactam/transpept-like"/>
</dbReference>
<dbReference type="InterPro" id="IPR001967">
    <property type="entry name" value="Peptidase_S11_N"/>
</dbReference>
<dbReference type="GO" id="GO:0008360">
    <property type="term" value="P:regulation of cell shape"/>
    <property type="evidence" value="ECO:0007669"/>
    <property type="project" value="UniProtKB-KW"/>
</dbReference>
<dbReference type="Pfam" id="PF07943">
    <property type="entry name" value="PBP5_C"/>
    <property type="match status" value="1"/>
</dbReference>
<sequence length="447" mass="50016">MRKDTFLRRAIRRALALSLAAVMALGLSVTASATYAPPFDVSAEAALLVNLNTGDIIYEKNADQKMYPASLTKLMTCILAFEMCPDLDGTTVTAKAYIYDEFYGLNVSTGDIRRGETMTMRQLIYAMLMQSANEAASIVADYLGDGSIPYFAELMTERAKELGCTGTNFVNPHGLFDENHYTTARDMYLIAKHAISIPGFLEIASTVHYEVGSTNVHESLAWNTTNTMMRKGTTYYYEPVKGLKTGTLPEAGKCFVSTASQDGFDYLCVVLGAPIVQDENGREIDNKAFDDTKKLYEWVFDTYSIKTLMEKGRDVTEIPLRLAKDVDYMKLASDERFSALVPDEIEASSVVLEYELPEYITAPVKKGDRVGTARLILAGEQIGEVPLVATFSAERSAVAYAMDQLETVTLSYWFKFGVVFLASFIVFYIILMILRNRSRRRYRRPQR</sequence>
<dbReference type="GO" id="GO:0009252">
    <property type="term" value="P:peptidoglycan biosynthetic process"/>
    <property type="evidence" value="ECO:0007669"/>
    <property type="project" value="UniProtKB-KW"/>
</dbReference>
<keyword evidence="9" id="KW-0133">Cell shape</keyword>
<evidence type="ECO:0000256" key="13">
    <source>
        <dbReference type="PIRSR" id="PIRSR618044-1"/>
    </source>
</evidence>
<keyword evidence="8" id="KW-0378">Hydrolase</keyword>
<dbReference type="SMART" id="SM00936">
    <property type="entry name" value="PBP5_C"/>
    <property type="match status" value="1"/>
</dbReference>
<comment type="catalytic activity">
    <reaction evidence="12">
        <text>Preferential cleavage: (Ac)2-L-Lys-D-Ala-|-D-Ala. Also transpeptidation of peptidyl-alanyl moieties that are N-acyl substituents of D-alanine.</text>
        <dbReference type="EC" id="3.4.16.4"/>
    </reaction>
</comment>
<comment type="caution">
    <text evidence="19">The sequence shown here is derived from an EMBL/GenBank/DDBJ whole genome shotgun (WGS) entry which is preliminary data.</text>
</comment>
<keyword evidence="16" id="KW-0812">Transmembrane</keyword>
<evidence type="ECO:0000256" key="6">
    <source>
        <dbReference type="ARBA" id="ARBA00022670"/>
    </source>
</evidence>
<keyword evidence="6" id="KW-0645">Protease</keyword>
<feature type="chain" id="PRO_5037181080" description="serine-type D-Ala-D-Ala carboxypeptidase" evidence="17">
    <location>
        <begin position="34"/>
        <end position="447"/>
    </location>
</feature>
<reference evidence="19" key="1">
    <citation type="submission" date="2020-08" db="EMBL/GenBank/DDBJ databases">
        <title>Genome public.</title>
        <authorList>
            <person name="Liu C."/>
            <person name="Sun Q."/>
        </authorList>
    </citation>
    <scope>NUCLEOTIDE SEQUENCE</scope>
    <source>
        <strain evidence="19">NSJ-31</strain>
    </source>
</reference>
<feature type="transmembrane region" description="Helical" evidence="16">
    <location>
        <begin position="412"/>
        <end position="434"/>
    </location>
</feature>
<dbReference type="EMBL" id="JACRST010000023">
    <property type="protein sequence ID" value="MBC8547551.1"/>
    <property type="molecule type" value="Genomic_DNA"/>
</dbReference>
<evidence type="ECO:0000256" key="14">
    <source>
        <dbReference type="PIRSR" id="PIRSR618044-2"/>
    </source>
</evidence>
<evidence type="ECO:0000256" key="5">
    <source>
        <dbReference type="ARBA" id="ARBA00022645"/>
    </source>
</evidence>
<keyword evidence="10" id="KW-0573">Peptidoglycan synthesis</keyword>
<dbReference type="GO" id="GO:0009002">
    <property type="term" value="F:serine-type D-Ala-D-Ala carboxypeptidase activity"/>
    <property type="evidence" value="ECO:0007669"/>
    <property type="project" value="UniProtKB-EC"/>
</dbReference>
<comment type="pathway">
    <text evidence="2">Cell wall biogenesis; peptidoglycan biosynthesis.</text>
</comment>
<keyword evidence="16" id="KW-1133">Transmembrane helix</keyword>
<gene>
    <name evidence="19" type="ORF">H8711_11500</name>
</gene>
<dbReference type="InterPro" id="IPR015956">
    <property type="entry name" value="Peniciliin-bd_prot_C_sf"/>
</dbReference>
<dbReference type="PANTHER" id="PTHR21581">
    <property type="entry name" value="D-ALANYL-D-ALANINE CARBOXYPEPTIDASE"/>
    <property type="match status" value="1"/>
</dbReference>
<evidence type="ECO:0000256" key="12">
    <source>
        <dbReference type="ARBA" id="ARBA00034000"/>
    </source>
</evidence>
<evidence type="ECO:0000256" key="3">
    <source>
        <dbReference type="ARBA" id="ARBA00007164"/>
    </source>
</evidence>
<evidence type="ECO:0000256" key="8">
    <source>
        <dbReference type="ARBA" id="ARBA00022801"/>
    </source>
</evidence>
<evidence type="ECO:0000259" key="18">
    <source>
        <dbReference type="SMART" id="SM00936"/>
    </source>
</evidence>
<keyword evidence="16" id="KW-0472">Membrane</keyword>
<feature type="active site" description="Acyl-ester intermediate" evidence="13">
    <location>
        <position position="70"/>
    </location>
</feature>
<dbReference type="PRINTS" id="PR00725">
    <property type="entry name" value="DADACBPTASE1"/>
</dbReference>
<dbReference type="Gene3D" id="3.40.710.10">
    <property type="entry name" value="DD-peptidase/beta-lactamase superfamily"/>
    <property type="match status" value="1"/>
</dbReference>
<evidence type="ECO:0000256" key="11">
    <source>
        <dbReference type="ARBA" id="ARBA00023316"/>
    </source>
</evidence>
<evidence type="ECO:0000256" key="15">
    <source>
        <dbReference type="RuleBase" id="RU004016"/>
    </source>
</evidence>
<dbReference type="GO" id="GO:0071555">
    <property type="term" value="P:cell wall organization"/>
    <property type="evidence" value="ECO:0007669"/>
    <property type="project" value="UniProtKB-KW"/>
</dbReference>
<proteinExistence type="inferred from homology"/>
<evidence type="ECO:0000256" key="1">
    <source>
        <dbReference type="ARBA" id="ARBA00003217"/>
    </source>
</evidence>
<feature type="signal peptide" evidence="17">
    <location>
        <begin position="1"/>
        <end position="33"/>
    </location>
</feature>
<dbReference type="PANTHER" id="PTHR21581:SF6">
    <property type="entry name" value="TRAFFICKING PROTEIN PARTICLE COMPLEX SUBUNIT 12"/>
    <property type="match status" value="1"/>
</dbReference>
<dbReference type="Proteomes" id="UP000653127">
    <property type="component" value="Unassembled WGS sequence"/>
</dbReference>
<evidence type="ECO:0000256" key="10">
    <source>
        <dbReference type="ARBA" id="ARBA00022984"/>
    </source>
</evidence>
<keyword evidence="11" id="KW-0961">Cell wall biogenesis/degradation</keyword>
<keyword evidence="5 19" id="KW-0121">Carboxypeptidase</keyword>
<feature type="domain" description="Peptidase S11 D-Ala-D-Ala carboxypeptidase A C-terminal" evidence="18">
    <location>
        <begin position="303"/>
        <end position="395"/>
    </location>
</feature>
<dbReference type="EC" id="3.4.16.4" evidence="4"/>
<feature type="active site" description="Proton acceptor" evidence="13">
    <location>
        <position position="73"/>
    </location>
</feature>
<name>A0A926I5R2_9FIRM</name>
<feature type="binding site" evidence="14">
    <location>
        <position position="244"/>
    </location>
    <ligand>
        <name>substrate</name>
    </ligand>
</feature>
<evidence type="ECO:0000256" key="16">
    <source>
        <dbReference type="SAM" id="Phobius"/>
    </source>
</evidence>
<keyword evidence="20" id="KW-1185">Reference proteome</keyword>
<evidence type="ECO:0000256" key="7">
    <source>
        <dbReference type="ARBA" id="ARBA00022729"/>
    </source>
</evidence>
<dbReference type="Gene3D" id="2.60.410.10">
    <property type="entry name" value="D-Ala-D-Ala carboxypeptidase, C-terminal domain"/>
    <property type="match status" value="1"/>
</dbReference>
<comment type="function">
    <text evidence="1">Removes C-terminal D-alanyl residues from sugar-peptide cell wall precursors.</text>
</comment>
<evidence type="ECO:0000256" key="17">
    <source>
        <dbReference type="SAM" id="SignalP"/>
    </source>
</evidence>